<accession>A0ABT9CPF6</accession>
<dbReference type="InterPro" id="IPR052947">
    <property type="entry name" value="T6SS_Hcp1_domain"/>
</dbReference>
<dbReference type="PANTHER" id="PTHR34319:SF6">
    <property type="entry name" value="MAJOR EXPORTED PROTEIN"/>
    <property type="match status" value="1"/>
</dbReference>
<comment type="caution">
    <text evidence="1">The sequence shown here is derived from an EMBL/GenBank/DDBJ whole genome shotgun (WGS) entry which is preliminary data.</text>
</comment>
<gene>
    <name evidence="1" type="ORF">Q6A51_09535</name>
</gene>
<dbReference type="InterPro" id="IPR008514">
    <property type="entry name" value="T6SS_Hcp"/>
</dbReference>
<dbReference type="NCBIfam" id="TIGR03344">
    <property type="entry name" value="VI_effect_Hcp1"/>
    <property type="match status" value="1"/>
</dbReference>
<name>A0ABT9CPF6_9PSED</name>
<evidence type="ECO:0000313" key="2">
    <source>
        <dbReference type="Proteomes" id="UP001223016"/>
    </source>
</evidence>
<keyword evidence="2" id="KW-1185">Reference proteome</keyword>
<protein>
    <submittedName>
        <fullName evidence="1">Hcp family type VI secretion system effector</fullName>
    </submittedName>
</protein>
<dbReference type="Proteomes" id="UP001223016">
    <property type="component" value="Unassembled WGS sequence"/>
</dbReference>
<dbReference type="SUPFAM" id="SSF141452">
    <property type="entry name" value="Hcp1-like"/>
    <property type="match status" value="1"/>
</dbReference>
<dbReference type="Pfam" id="PF05638">
    <property type="entry name" value="T6SS_HCP"/>
    <property type="match status" value="1"/>
</dbReference>
<dbReference type="RefSeq" id="WP_304574665.1">
    <property type="nucleotide sequence ID" value="NZ_JAUQOO010000005.1"/>
</dbReference>
<reference evidence="1 2" key="1">
    <citation type="submission" date="2023-07" db="EMBL/GenBank/DDBJ databases">
        <title>Identification of four novel Pseudomonas species associated with bacterial leaf spot of cucurbits.</title>
        <authorList>
            <person name="Fullem K.R."/>
        </authorList>
    </citation>
    <scope>NUCLEOTIDE SEQUENCE [LARGE SCALE GENOMIC DNA]</scope>
    <source>
        <strain evidence="1 2">KFB 138</strain>
    </source>
</reference>
<evidence type="ECO:0000313" key="1">
    <source>
        <dbReference type="EMBL" id="MDO7927019.1"/>
    </source>
</evidence>
<dbReference type="EMBL" id="JAUQOO010000005">
    <property type="protein sequence ID" value="MDO7927019.1"/>
    <property type="molecule type" value="Genomic_DNA"/>
</dbReference>
<proteinExistence type="predicted"/>
<dbReference type="PANTHER" id="PTHR34319">
    <property type="entry name" value="MAJOR EXPORTED PROTEIN"/>
    <property type="match status" value="1"/>
</dbReference>
<sequence>MAIPAYMTITGTRQGLITENASTSESVGNIYQENHEHEIMVQAMSHVVTVPSDPQSGQPTGQRVHKPLCITKVFDRSSPLLHAALSAGETLSKVEIHWYRINDGIQENYYVTTLEDAIIVEIKDYMHNCQDPASKHFTHLQDVHFTYRKITWTHISAHSLGSDDWRAPVKA</sequence>
<dbReference type="InterPro" id="IPR036624">
    <property type="entry name" value="Hcp1-lik_sf"/>
</dbReference>
<dbReference type="Gene3D" id="2.30.110.20">
    <property type="entry name" value="Hcp1-like"/>
    <property type="match status" value="1"/>
</dbReference>
<organism evidence="1 2">
    <name type="scientific">Pseudomonas serbiensis</name>
    <dbReference type="NCBI Taxonomy" id="3064350"/>
    <lineage>
        <taxon>Bacteria</taxon>
        <taxon>Pseudomonadati</taxon>
        <taxon>Pseudomonadota</taxon>
        <taxon>Gammaproteobacteria</taxon>
        <taxon>Pseudomonadales</taxon>
        <taxon>Pseudomonadaceae</taxon>
        <taxon>Pseudomonas</taxon>
    </lineage>
</organism>